<gene>
    <name evidence="1" type="ORF">LCGC14_3102510</name>
</gene>
<accession>A0A0F8W7Q9</accession>
<organism evidence="1">
    <name type="scientific">marine sediment metagenome</name>
    <dbReference type="NCBI Taxonomy" id="412755"/>
    <lineage>
        <taxon>unclassified sequences</taxon>
        <taxon>metagenomes</taxon>
        <taxon>ecological metagenomes</taxon>
    </lineage>
</organism>
<dbReference type="EMBL" id="LAZR01066900">
    <property type="protein sequence ID" value="KKK52678.1"/>
    <property type="molecule type" value="Genomic_DNA"/>
</dbReference>
<sequence length="102" mass="11753">MQERRAVLFVWLVAQFPYGDDPDRDGGHDVSKDDEVRGFRDNIYRALQNRGTHAACRAIEKMMEALPQLDWLSNVLVNARKKVLQETWVPLSPESLLELTQS</sequence>
<feature type="non-terminal residue" evidence="1">
    <location>
        <position position="102"/>
    </location>
</feature>
<protein>
    <submittedName>
        <fullName evidence="1">Uncharacterized protein</fullName>
    </submittedName>
</protein>
<evidence type="ECO:0000313" key="1">
    <source>
        <dbReference type="EMBL" id="KKK52678.1"/>
    </source>
</evidence>
<proteinExistence type="predicted"/>
<dbReference type="AlphaFoldDB" id="A0A0F8W7Q9"/>
<reference evidence="1" key="1">
    <citation type="journal article" date="2015" name="Nature">
        <title>Complex archaea that bridge the gap between prokaryotes and eukaryotes.</title>
        <authorList>
            <person name="Spang A."/>
            <person name="Saw J.H."/>
            <person name="Jorgensen S.L."/>
            <person name="Zaremba-Niedzwiedzka K."/>
            <person name="Martijn J."/>
            <person name="Lind A.E."/>
            <person name="van Eijk R."/>
            <person name="Schleper C."/>
            <person name="Guy L."/>
            <person name="Ettema T.J."/>
        </authorList>
    </citation>
    <scope>NUCLEOTIDE SEQUENCE</scope>
</reference>
<name>A0A0F8W7Q9_9ZZZZ</name>
<comment type="caution">
    <text evidence="1">The sequence shown here is derived from an EMBL/GenBank/DDBJ whole genome shotgun (WGS) entry which is preliminary data.</text>
</comment>